<comment type="caution">
    <text evidence="1">The sequence shown here is derived from an EMBL/GenBank/DDBJ whole genome shotgun (WGS) entry which is preliminary data.</text>
</comment>
<evidence type="ECO:0000313" key="1">
    <source>
        <dbReference type="EMBL" id="KAJ8719409.1"/>
    </source>
</evidence>
<accession>A0ACC2QPZ8</accession>
<proteinExistence type="predicted"/>
<sequence length="220" mass="25470">MKREIPVCTRCCFCLPLRYGLLAWGYFKLIADAFIIVILTFLFPNFLYAMDIKYMEISSSQELSDWLNTKMTISIITDVIFFTDFVVTIVFIIGGHKKNVKLIRVFYFLSIGMWVATFLLVCFTGVAALYRIITFKRAHHYSQFIYILLPGFCFFSVSLIVQTYFLMLLRSEIIKLRNSGDFGFVNNTAEAMCTIECKEVVTEAVKPNDYRDSETVKPDD</sequence>
<gene>
    <name evidence="1" type="ORF">PYW08_011584</name>
</gene>
<protein>
    <submittedName>
        <fullName evidence="1">Uncharacterized protein</fullName>
    </submittedName>
</protein>
<reference evidence="1" key="1">
    <citation type="submission" date="2023-03" db="EMBL/GenBank/DDBJ databases">
        <title>Chromosome-level genomes of two armyworms, Mythimna separata and Mythimna loreyi, provide insights into the biosynthesis and reception of sex pheromones.</title>
        <authorList>
            <person name="Zhao H."/>
        </authorList>
    </citation>
    <scope>NUCLEOTIDE SEQUENCE</scope>
    <source>
        <strain evidence="1">BeijingLab</strain>
    </source>
</reference>
<organism evidence="1 2">
    <name type="scientific">Mythimna loreyi</name>
    <dbReference type="NCBI Taxonomy" id="667449"/>
    <lineage>
        <taxon>Eukaryota</taxon>
        <taxon>Metazoa</taxon>
        <taxon>Ecdysozoa</taxon>
        <taxon>Arthropoda</taxon>
        <taxon>Hexapoda</taxon>
        <taxon>Insecta</taxon>
        <taxon>Pterygota</taxon>
        <taxon>Neoptera</taxon>
        <taxon>Endopterygota</taxon>
        <taxon>Lepidoptera</taxon>
        <taxon>Glossata</taxon>
        <taxon>Ditrysia</taxon>
        <taxon>Noctuoidea</taxon>
        <taxon>Noctuidae</taxon>
        <taxon>Noctuinae</taxon>
        <taxon>Hadenini</taxon>
        <taxon>Mythimna</taxon>
    </lineage>
</organism>
<name>A0ACC2QPZ8_9NEOP</name>
<keyword evidence="2" id="KW-1185">Reference proteome</keyword>
<evidence type="ECO:0000313" key="2">
    <source>
        <dbReference type="Proteomes" id="UP001231649"/>
    </source>
</evidence>
<dbReference type="Proteomes" id="UP001231649">
    <property type="component" value="Chromosome 3"/>
</dbReference>
<dbReference type="EMBL" id="CM056779">
    <property type="protein sequence ID" value="KAJ8719409.1"/>
    <property type="molecule type" value="Genomic_DNA"/>
</dbReference>